<dbReference type="EMBL" id="VSSQ01004251">
    <property type="protein sequence ID" value="MPM24384.1"/>
    <property type="molecule type" value="Genomic_DNA"/>
</dbReference>
<gene>
    <name evidence="1" type="ORF">SDC9_70866</name>
</gene>
<name>A0A644YDZ5_9ZZZZ</name>
<dbReference type="AlphaFoldDB" id="A0A644YDZ5"/>
<reference evidence="1" key="1">
    <citation type="submission" date="2019-08" db="EMBL/GenBank/DDBJ databases">
        <authorList>
            <person name="Kucharzyk K."/>
            <person name="Murdoch R.W."/>
            <person name="Higgins S."/>
            <person name="Loffler F."/>
        </authorList>
    </citation>
    <scope>NUCLEOTIDE SEQUENCE</scope>
</reference>
<proteinExistence type="predicted"/>
<evidence type="ECO:0000313" key="1">
    <source>
        <dbReference type="EMBL" id="MPM24384.1"/>
    </source>
</evidence>
<accession>A0A644YDZ5</accession>
<evidence type="ECO:0008006" key="2">
    <source>
        <dbReference type="Google" id="ProtNLM"/>
    </source>
</evidence>
<protein>
    <recommendedName>
        <fullName evidence="2">Polymerase nucleotidyl transferase domain-containing protein</fullName>
    </recommendedName>
</protein>
<comment type="caution">
    <text evidence="1">The sequence shown here is derived from an EMBL/GenBank/DDBJ whole genome shotgun (WGS) entry which is preliminary data.</text>
</comment>
<sequence length="199" mass="22689">MQEKDKEYLEKAARLQKAAEAVMAELEICERWGKVGQTILVGSARFGLLASTNLDFEIYVEEPNINVGFETIKEFANVPGVKQIQYLNFLGTDDPGLYWRIDYEDAHGTLWDIDNWLVPFSHPHAGMAEGFAQAMQKALTEEKKLTILQIKACFSPTKKYRGIDIYKAVLQGGVQNAEEFEQWIKEHPPVLMETWSPSF</sequence>
<organism evidence="1">
    <name type="scientific">bioreactor metagenome</name>
    <dbReference type="NCBI Taxonomy" id="1076179"/>
    <lineage>
        <taxon>unclassified sequences</taxon>
        <taxon>metagenomes</taxon>
        <taxon>ecological metagenomes</taxon>
    </lineage>
</organism>